<keyword evidence="1" id="KW-1133">Transmembrane helix</keyword>
<dbReference type="PATRIC" id="fig|1807.13.peg.4662"/>
<dbReference type="EMBL" id="LAUZ02000069">
    <property type="protein sequence ID" value="KKF00434.1"/>
    <property type="molecule type" value="Genomic_DNA"/>
</dbReference>
<keyword evidence="1" id="KW-0812">Transmembrane</keyword>
<gene>
    <name evidence="2" type="ORF">WN67_18765</name>
</gene>
<keyword evidence="1" id="KW-0472">Membrane</keyword>
<keyword evidence="3" id="KW-1185">Reference proteome</keyword>
<dbReference type="AlphaFoldDB" id="A0A0M2JZR7"/>
<evidence type="ECO:0000256" key="1">
    <source>
        <dbReference type="SAM" id="Phobius"/>
    </source>
</evidence>
<evidence type="ECO:0000313" key="3">
    <source>
        <dbReference type="Proteomes" id="UP000034150"/>
    </source>
</evidence>
<dbReference type="InterPro" id="IPR027417">
    <property type="entry name" value="P-loop_NTPase"/>
</dbReference>
<sequence>MTKQGFDKEKVRSPELGERSLTLPELAELVRPPQSRPPMWVWILVFVIAVVTLLVIMIRSGARTMGMGGLFILPIMLMSVFMMMRNRGGGQNEKARPAALAASRVDYARTLDELREDVHEGARAQAREIAYHHPNPSEGALLTLVGTARMWERSPNDRNFGHVRIGVGVTRLRTKILPPQKVPPPEFRETATAIAARDFLLTQNVVHDVARPLHLFDQMGWSFFTAEDDQRPIVQGLLRAMVCQLCAFHGPDAVRLAIISDDEAAWQGAKWLPHVGDPVLIDASGPVRMIYSDVGEFMDRHGAALQSKGPWSARMEGMPPPDDHMVVVVDLPGANCAPLLGVLKNGDLGEPVDAMGFAGLCVLEATGDTFSALATSATAFVLDDQGNLLRAEEVL</sequence>
<keyword evidence="2" id="KW-0132">Cell division</keyword>
<dbReference type="OrthoDB" id="9807790at2"/>
<dbReference type="Proteomes" id="UP000034150">
    <property type="component" value="Unassembled WGS sequence"/>
</dbReference>
<organism evidence="2 3">
    <name type="scientific">Mycolicibacterium obuense</name>
    <dbReference type="NCBI Taxonomy" id="1807"/>
    <lineage>
        <taxon>Bacteria</taxon>
        <taxon>Bacillati</taxon>
        <taxon>Actinomycetota</taxon>
        <taxon>Actinomycetes</taxon>
        <taxon>Mycobacteriales</taxon>
        <taxon>Mycobacteriaceae</taxon>
        <taxon>Mycolicibacterium</taxon>
    </lineage>
</organism>
<keyword evidence="2" id="KW-0131">Cell cycle</keyword>
<feature type="transmembrane region" description="Helical" evidence="1">
    <location>
        <begin position="39"/>
        <end position="58"/>
    </location>
</feature>
<dbReference type="RefSeq" id="WP_046364542.1">
    <property type="nucleotide sequence ID" value="NZ_LAUZ02000069.1"/>
</dbReference>
<dbReference type="GO" id="GO:0051301">
    <property type="term" value="P:cell division"/>
    <property type="evidence" value="ECO:0007669"/>
    <property type="project" value="UniProtKB-KW"/>
</dbReference>
<protein>
    <submittedName>
        <fullName evidence="2">Cell division protein FtsK</fullName>
    </submittedName>
</protein>
<proteinExistence type="predicted"/>
<dbReference type="Gene3D" id="3.40.50.300">
    <property type="entry name" value="P-loop containing nucleotide triphosphate hydrolases"/>
    <property type="match status" value="1"/>
</dbReference>
<feature type="transmembrane region" description="Helical" evidence="1">
    <location>
        <begin position="65"/>
        <end position="84"/>
    </location>
</feature>
<comment type="caution">
    <text evidence="2">The sequence shown here is derived from an EMBL/GenBank/DDBJ whole genome shotgun (WGS) entry which is preliminary data.</text>
</comment>
<evidence type="ECO:0000313" key="2">
    <source>
        <dbReference type="EMBL" id="KKF00434.1"/>
    </source>
</evidence>
<accession>A0A0M2JZR7</accession>
<name>A0A0M2JZR7_9MYCO</name>
<reference evidence="2 3" key="1">
    <citation type="journal article" date="2015" name="Genome Announc.">
        <title>Draft Genome Sequence of Mycobacterium obuense Strain UC1, Isolated from Patient Sputum.</title>
        <authorList>
            <person name="Greninger A.L."/>
            <person name="Cunningham G."/>
            <person name="Hsu E.D."/>
            <person name="Yu J.M."/>
            <person name="Chiu C.Y."/>
            <person name="Miller S."/>
        </authorList>
    </citation>
    <scope>NUCLEOTIDE SEQUENCE [LARGE SCALE GENOMIC DNA]</scope>
    <source>
        <strain evidence="2 3">UC1</strain>
    </source>
</reference>